<evidence type="ECO:0000259" key="1">
    <source>
        <dbReference type="SMART" id="SM01017"/>
    </source>
</evidence>
<dbReference type="InterPro" id="IPR011021">
    <property type="entry name" value="Arrestin-like_N"/>
</dbReference>
<organism evidence="2 3">
    <name type="scientific">Rhizophagus irregularis (strain DAOM 197198w)</name>
    <name type="common">Glomus intraradices</name>
    <dbReference type="NCBI Taxonomy" id="1432141"/>
    <lineage>
        <taxon>Eukaryota</taxon>
        <taxon>Fungi</taxon>
        <taxon>Fungi incertae sedis</taxon>
        <taxon>Mucoromycota</taxon>
        <taxon>Glomeromycotina</taxon>
        <taxon>Glomeromycetes</taxon>
        <taxon>Glomerales</taxon>
        <taxon>Glomeraceae</taxon>
        <taxon>Rhizophagus</taxon>
    </lineage>
</organism>
<evidence type="ECO:0000313" key="2">
    <source>
        <dbReference type="EMBL" id="EXX51348.1"/>
    </source>
</evidence>
<reference evidence="2 3" key="1">
    <citation type="submission" date="2014-02" db="EMBL/GenBank/DDBJ databases">
        <title>Single nucleus genome sequencing reveals high similarity among nuclei of an endomycorrhizal fungus.</title>
        <authorList>
            <person name="Lin K."/>
            <person name="Geurts R."/>
            <person name="Zhang Z."/>
            <person name="Limpens E."/>
            <person name="Saunders D.G."/>
            <person name="Mu D."/>
            <person name="Pang E."/>
            <person name="Cao H."/>
            <person name="Cha H."/>
            <person name="Lin T."/>
            <person name="Zhou Q."/>
            <person name="Shang Y."/>
            <person name="Li Y."/>
            <person name="Ivanov S."/>
            <person name="Sharma T."/>
            <person name="Velzen R.V."/>
            <person name="Ruijter N.D."/>
            <person name="Aanen D.K."/>
            <person name="Win J."/>
            <person name="Kamoun S."/>
            <person name="Bisseling T."/>
            <person name="Huang S."/>
        </authorList>
    </citation>
    <scope>NUCLEOTIDE SEQUENCE [LARGE SCALE GENOMIC DNA]</scope>
    <source>
        <strain evidence="3">DAOM197198w</strain>
    </source>
</reference>
<evidence type="ECO:0000313" key="3">
    <source>
        <dbReference type="Proteomes" id="UP000022910"/>
    </source>
</evidence>
<dbReference type="SUPFAM" id="SSF81296">
    <property type="entry name" value="E set domains"/>
    <property type="match status" value="1"/>
</dbReference>
<dbReference type="HOGENOM" id="CLU_590707_0_0_1"/>
<sequence length="463" mass="52842">MASSSSSSSISTSISTSILSSSILSSTESSLPHKHHHTHDNEKAKYYLSKFRNIILQSSSNLQIRLIEPILYFQGNPEESLGCFMRGELIMNLSKPTKIKRIEMKFIGRMKTYWPQCKSYYGSHKNRNELCEECELINHNWTFLPSPTANSLLHPSSSLQDNNYLLPAGIYTYPFELFLPGTLPETIQAQLGNVSYKLQATVIKAKLSPNLHTSHHVTIIRDLSEESNSQGIAISRDWLGLINFEITIPNKAYSIGDSINIDFKTIPQVKRVQVIGLRIELNEQSIYRSRGQKNIESKILSVYRINNNNNNSNSDKDNNEIILDDIFYHKNFIFPLPKCSNYIHISCTWPSITISHSLKFHINVKVPIKSKMTGNFTNKFKKEVIEIDVPITLLSCRCADNLPQYDESWSNLNQDYSHNLNDLPPAYETSIADKRRTTNLSVINESIINTSINNSIQRHSFHQ</sequence>
<dbReference type="Pfam" id="PF02752">
    <property type="entry name" value="Arrestin_C"/>
    <property type="match status" value="1"/>
</dbReference>
<dbReference type="GO" id="GO:0005829">
    <property type="term" value="C:cytosol"/>
    <property type="evidence" value="ECO:0007669"/>
    <property type="project" value="TreeGrafter"/>
</dbReference>
<dbReference type="InterPro" id="IPR014752">
    <property type="entry name" value="Arrestin-like_C"/>
</dbReference>
<proteinExistence type="predicted"/>
<dbReference type="PANTHER" id="PTHR11188:SF17">
    <property type="entry name" value="FI21816P1"/>
    <property type="match status" value="1"/>
</dbReference>
<dbReference type="AlphaFoldDB" id="A0A015L954"/>
<dbReference type="GO" id="GO:0005886">
    <property type="term" value="C:plasma membrane"/>
    <property type="evidence" value="ECO:0007669"/>
    <property type="project" value="TreeGrafter"/>
</dbReference>
<keyword evidence="3" id="KW-1185">Reference proteome</keyword>
<gene>
    <name evidence="2" type="ORF">RirG_262580</name>
</gene>
<name>A0A015L954_RHIIW</name>
<dbReference type="Gene3D" id="2.60.40.640">
    <property type="match status" value="1"/>
</dbReference>
<accession>A0A015L954</accession>
<dbReference type="GO" id="GO:0031625">
    <property type="term" value="F:ubiquitin protein ligase binding"/>
    <property type="evidence" value="ECO:0007669"/>
    <property type="project" value="TreeGrafter"/>
</dbReference>
<dbReference type="InterPro" id="IPR011022">
    <property type="entry name" value="Arrestin_C-like"/>
</dbReference>
<comment type="caution">
    <text evidence="2">The sequence shown here is derived from an EMBL/GenBank/DDBJ whole genome shotgun (WGS) entry which is preliminary data.</text>
</comment>
<dbReference type="GO" id="GO:0030674">
    <property type="term" value="F:protein-macromolecule adaptor activity"/>
    <property type="evidence" value="ECO:0007669"/>
    <property type="project" value="TreeGrafter"/>
</dbReference>
<dbReference type="EMBL" id="JEMT01029673">
    <property type="protein sequence ID" value="EXX51348.1"/>
    <property type="molecule type" value="Genomic_DNA"/>
</dbReference>
<dbReference type="Pfam" id="PF00339">
    <property type="entry name" value="Arrestin_N"/>
    <property type="match status" value="1"/>
</dbReference>
<protein>
    <submittedName>
        <fullName evidence="2">Rod1p</fullName>
    </submittedName>
</protein>
<dbReference type="Proteomes" id="UP000022910">
    <property type="component" value="Unassembled WGS sequence"/>
</dbReference>
<dbReference type="GO" id="GO:0070086">
    <property type="term" value="P:ubiquitin-dependent endocytosis"/>
    <property type="evidence" value="ECO:0007669"/>
    <property type="project" value="TreeGrafter"/>
</dbReference>
<dbReference type="STRING" id="1432141.A0A015L954"/>
<feature type="domain" description="Arrestin C-terminal-like" evidence="1">
    <location>
        <begin position="238"/>
        <end position="398"/>
    </location>
</feature>
<dbReference type="SMART" id="SM01017">
    <property type="entry name" value="Arrestin_C"/>
    <property type="match status" value="1"/>
</dbReference>
<dbReference type="InterPro" id="IPR014756">
    <property type="entry name" value="Ig_E-set"/>
</dbReference>
<dbReference type="InterPro" id="IPR050357">
    <property type="entry name" value="Arrestin_domain-protein"/>
</dbReference>
<dbReference type="PANTHER" id="PTHR11188">
    <property type="entry name" value="ARRESTIN DOMAIN CONTAINING PROTEIN"/>
    <property type="match status" value="1"/>
</dbReference>
<dbReference type="OrthoDB" id="2333384at2759"/>